<dbReference type="AlphaFoldDB" id="A0ABC8SK97"/>
<dbReference type="PANTHER" id="PTHR33133">
    <property type="entry name" value="OS08G0107100 PROTEIN-RELATED"/>
    <property type="match status" value="1"/>
</dbReference>
<evidence type="ECO:0000256" key="1">
    <source>
        <dbReference type="SAM" id="Phobius"/>
    </source>
</evidence>
<dbReference type="Proteomes" id="UP001642360">
    <property type="component" value="Unassembled WGS sequence"/>
</dbReference>
<feature type="transmembrane region" description="Helical" evidence="1">
    <location>
        <begin position="28"/>
        <end position="49"/>
    </location>
</feature>
<proteinExistence type="predicted"/>
<keyword evidence="1" id="KW-0812">Transmembrane</keyword>
<dbReference type="PANTHER" id="PTHR33133:SF7">
    <property type="entry name" value="F26K24.10 PROTEIN-RELATED"/>
    <property type="match status" value="1"/>
</dbReference>
<reference evidence="2 3" key="1">
    <citation type="submission" date="2024-02" db="EMBL/GenBank/DDBJ databases">
        <authorList>
            <person name="Vignale AGUSTIN F."/>
            <person name="Sosa J E."/>
            <person name="Modenutti C."/>
        </authorList>
    </citation>
    <scope>NUCLEOTIDE SEQUENCE [LARGE SCALE GENOMIC DNA]</scope>
</reference>
<protein>
    <recommendedName>
        <fullName evidence="4">SecY-independent transporter protein</fullName>
    </recommendedName>
</protein>
<accession>A0ABC8SK97</accession>
<comment type="caution">
    <text evidence="2">The sequence shown here is derived from an EMBL/GenBank/DDBJ whole genome shotgun (WGS) entry which is preliminary data.</text>
</comment>
<keyword evidence="1" id="KW-1133">Transmembrane helix</keyword>
<evidence type="ECO:0000313" key="3">
    <source>
        <dbReference type="Proteomes" id="UP001642360"/>
    </source>
</evidence>
<organism evidence="2 3">
    <name type="scientific">Ilex paraguariensis</name>
    <name type="common">yerba mate</name>
    <dbReference type="NCBI Taxonomy" id="185542"/>
    <lineage>
        <taxon>Eukaryota</taxon>
        <taxon>Viridiplantae</taxon>
        <taxon>Streptophyta</taxon>
        <taxon>Embryophyta</taxon>
        <taxon>Tracheophyta</taxon>
        <taxon>Spermatophyta</taxon>
        <taxon>Magnoliopsida</taxon>
        <taxon>eudicotyledons</taxon>
        <taxon>Gunneridae</taxon>
        <taxon>Pentapetalae</taxon>
        <taxon>asterids</taxon>
        <taxon>campanulids</taxon>
        <taxon>Aquifoliales</taxon>
        <taxon>Aquifoliaceae</taxon>
        <taxon>Ilex</taxon>
    </lineage>
</organism>
<keyword evidence="1" id="KW-0472">Membrane</keyword>
<evidence type="ECO:0008006" key="4">
    <source>
        <dbReference type="Google" id="ProtNLM"/>
    </source>
</evidence>
<feature type="transmembrane region" description="Helical" evidence="1">
    <location>
        <begin position="126"/>
        <end position="152"/>
    </location>
</feature>
<keyword evidence="3" id="KW-1185">Reference proteome</keyword>
<gene>
    <name evidence="2" type="ORF">ILEXP_LOCUS24760</name>
</gene>
<feature type="transmembrane region" description="Helical" evidence="1">
    <location>
        <begin position="256"/>
        <end position="281"/>
    </location>
</feature>
<feature type="transmembrane region" description="Helical" evidence="1">
    <location>
        <begin position="172"/>
        <end position="203"/>
    </location>
</feature>
<feature type="transmembrane region" description="Helical" evidence="1">
    <location>
        <begin position="79"/>
        <end position="105"/>
    </location>
</feature>
<feature type="transmembrane region" description="Helical" evidence="1">
    <location>
        <begin position="224"/>
        <end position="244"/>
    </location>
</feature>
<sequence>MSTFSQTPNLIGVLSESQRITSAHSPHFLALSLLFLLPLASSRVIYGIVQFTFSQNNDVNYQFFRLSTSTLHHLLPETLIFPLLFTFFVIFFSVCAIATITYSTFHGFYGRPVRFVPTIRSISSSFLPLASTMMISQAIIALICTIFGLVVVLLYQGLQVLGVEIDYKSNCFIWICIFVAILLGSTLIWLQLNWILASVIAVVESKWGIEPLRRSTQLTKGMRGTSLQIVLSGVFILAMIWEIYSPAMMMYRSRGFWSWGFFMLTFLPNSSIVVLMLWTVAESTVMYIYCKALNGESAIEMAKEFTGGYVSLPFNDDEKVHQVVQVQT</sequence>
<name>A0ABC8SK97_9AQUA</name>
<evidence type="ECO:0000313" key="2">
    <source>
        <dbReference type="EMBL" id="CAK9156255.1"/>
    </source>
</evidence>
<dbReference type="EMBL" id="CAUOFW020002835">
    <property type="protein sequence ID" value="CAK9156255.1"/>
    <property type="molecule type" value="Genomic_DNA"/>
</dbReference>